<proteinExistence type="predicted"/>
<dbReference type="InterPro" id="IPR011008">
    <property type="entry name" value="Dimeric_a/b-barrel"/>
</dbReference>
<gene>
    <name evidence="5" type="ORF">GCM10009754_78630</name>
</gene>
<name>A0ABN2SLR5_9PSEU</name>
<dbReference type="SMART" id="SM00344">
    <property type="entry name" value="HTH_ASNC"/>
    <property type="match status" value="1"/>
</dbReference>
<dbReference type="PANTHER" id="PTHR30154">
    <property type="entry name" value="LEUCINE-RESPONSIVE REGULATORY PROTEIN"/>
    <property type="match status" value="1"/>
</dbReference>
<dbReference type="InterPro" id="IPR019888">
    <property type="entry name" value="Tscrpt_reg_AsnC-like"/>
</dbReference>
<dbReference type="Gene3D" id="3.30.70.920">
    <property type="match status" value="1"/>
</dbReference>
<keyword evidence="3" id="KW-0804">Transcription</keyword>
<dbReference type="SUPFAM" id="SSF54909">
    <property type="entry name" value="Dimeric alpha+beta barrel"/>
    <property type="match status" value="1"/>
</dbReference>
<evidence type="ECO:0000256" key="1">
    <source>
        <dbReference type="ARBA" id="ARBA00023015"/>
    </source>
</evidence>
<evidence type="ECO:0000259" key="4">
    <source>
        <dbReference type="PROSITE" id="PS50956"/>
    </source>
</evidence>
<dbReference type="InterPro" id="IPR019887">
    <property type="entry name" value="Tscrpt_reg_AsnC/Lrp_C"/>
</dbReference>
<evidence type="ECO:0000313" key="6">
    <source>
        <dbReference type="Proteomes" id="UP001501116"/>
    </source>
</evidence>
<dbReference type="Pfam" id="PF01037">
    <property type="entry name" value="AsnC_trans_reg"/>
    <property type="match status" value="1"/>
</dbReference>
<keyword evidence="1" id="KW-0805">Transcription regulation</keyword>
<dbReference type="InterPro" id="IPR000485">
    <property type="entry name" value="AsnC-type_HTH_dom"/>
</dbReference>
<evidence type="ECO:0000256" key="2">
    <source>
        <dbReference type="ARBA" id="ARBA00023125"/>
    </source>
</evidence>
<feature type="domain" description="HTH asnC-type" evidence="4">
    <location>
        <begin position="1"/>
        <end position="62"/>
    </location>
</feature>
<dbReference type="RefSeq" id="WP_344430560.1">
    <property type="nucleotide sequence ID" value="NZ_BAAANN010000049.1"/>
</dbReference>
<dbReference type="EMBL" id="BAAANN010000049">
    <property type="protein sequence ID" value="GAA1988738.1"/>
    <property type="molecule type" value="Genomic_DNA"/>
</dbReference>
<dbReference type="InterPro" id="IPR036388">
    <property type="entry name" value="WH-like_DNA-bd_sf"/>
</dbReference>
<reference evidence="5 6" key="1">
    <citation type="journal article" date="2019" name="Int. J. Syst. Evol. Microbiol.">
        <title>The Global Catalogue of Microorganisms (GCM) 10K type strain sequencing project: providing services to taxonomists for standard genome sequencing and annotation.</title>
        <authorList>
            <consortium name="The Broad Institute Genomics Platform"/>
            <consortium name="The Broad Institute Genome Sequencing Center for Infectious Disease"/>
            <person name="Wu L."/>
            <person name="Ma J."/>
        </authorList>
    </citation>
    <scope>NUCLEOTIDE SEQUENCE [LARGE SCALE GENOMIC DNA]</scope>
    <source>
        <strain evidence="5 6">JCM 14545</strain>
    </source>
</reference>
<dbReference type="InterPro" id="IPR036390">
    <property type="entry name" value="WH_DNA-bd_sf"/>
</dbReference>
<dbReference type="PRINTS" id="PR00033">
    <property type="entry name" value="HTHASNC"/>
</dbReference>
<dbReference type="PROSITE" id="PS50956">
    <property type="entry name" value="HTH_ASNC_2"/>
    <property type="match status" value="1"/>
</dbReference>
<dbReference type="Pfam" id="PF13404">
    <property type="entry name" value="HTH_AsnC-type"/>
    <property type="match status" value="1"/>
</dbReference>
<evidence type="ECO:0000313" key="5">
    <source>
        <dbReference type="EMBL" id="GAA1988738.1"/>
    </source>
</evidence>
<protein>
    <submittedName>
        <fullName evidence="5">Lrp/AsnC family transcriptional regulator</fullName>
    </submittedName>
</protein>
<dbReference type="Gene3D" id="1.10.10.10">
    <property type="entry name" value="Winged helix-like DNA-binding domain superfamily/Winged helix DNA-binding domain"/>
    <property type="match status" value="1"/>
</dbReference>
<evidence type="ECO:0000256" key="3">
    <source>
        <dbReference type="ARBA" id="ARBA00023163"/>
    </source>
</evidence>
<sequence>MDDIDRSLVRLLEQDARRTYHELSKDVRLSANTVADRVRRLRASGVVRGFRAEVDPAALGRALTMVSDIRLREHVDRTAFEHGLRSVPQVVAGARLTGEYDYQLRLACVDPAEFETVVDLLKRDHGVRELRSRLVLHDIEVDASGLLDLA</sequence>
<keyword evidence="6" id="KW-1185">Reference proteome</keyword>
<dbReference type="SUPFAM" id="SSF46785">
    <property type="entry name" value="Winged helix' DNA-binding domain"/>
    <property type="match status" value="1"/>
</dbReference>
<accession>A0ABN2SLR5</accession>
<comment type="caution">
    <text evidence="5">The sequence shown here is derived from an EMBL/GenBank/DDBJ whole genome shotgun (WGS) entry which is preliminary data.</text>
</comment>
<organism evidence="5 6">
    <name type="scientific">Amycolatopsis minnesotensis</name>
    <dbReference type="NCBI Taxonomy" id="337894"/>
    <lineage>
        <taxon>Bacteria</taxon>
        <taxon>Bacillati</taxon>
        <taxon>Actinomycetota</taxon>
        <taxon>Actinomycetes</taxon>
        <taxon>Pseudonocardiales</taxon>
        <taxon>Pseudonocardiaceae</taxon>
        <taxon>Amycolatopsis</taxon>
    </lineage>
</organism>
<dbReference type="PANTHER" id="PTHR30154:SF34">
    <property type="entry name" value="TRANSCRIPTIONAL REGULATOR AZLB"/>
    <property type="match status" value="1"/>
</dbReference>
<dbReference type="Proteomes" id="UP001501116">
    <property type="component" value="Unassembled WGS sequence"/>
</dbReference>
<keyword evidence="2" id="KW-0238">DNA-binding</keyword>